<feature type="signal peptide" evidence="9">
    <location>
        <begin position="1"/>
        <end position="26"/>
    </location>
</feature>
<feature type="region of interest" description="Disordered" evidence="8">
    <location>
        <begin position="258"/>
        <end position="319"/>
    </location>
</feature>
<dbReference type="InterPro" id="IPR051906">
    <property type="entry name" value="TolC-like"/>
</dbReference>
<dbReference type="GO" id="GO:0015288">
    <property type="term" value="F:porin activity"/>
    <property type="evidence" value="ECO:0007669"/>
    <property type="project" value="TreeGrafter"/>
</dbReference>
<dbReference type="InterPro" id="IPR003423">
    <property type="entry name" value="OMP_efflux"/>
</dbReference>
<keyword evidence="3" id="KW-0813">Transport</keyword>
<dbReference type="EMBL" id="CP042997">
    <property type="protein sequence ID" value="QEH39133.1"/>
    <property type="molecule type" value="Genomic_DNA"/>
</dbReference>
<evidence type="ECO:0000256" key="4">
    <source>
        <dbReference type="ARBA" id="ARBA00022452"/>
    </source>
</evidence>
<dbReference type="Pfam" id="PF02321">
    <property type="entry name" value="OEP"/>
    <property type="match status" value="2"/>
</dbReference>
<evidence type="ECO:0000256" key="6">
    <source>
        <dbReference type="ARBA" id="ARBA00023136"/>
    </source>
</evidence>
<name>A0A5B9WF83_9BACT</name>
<dbReference type="GO" id="GO:0015562">
    <property type="term" value="F:efflux transmembrane transporter activity"/>
    <property type="evidence" value="ECO:0007669"/>
    <property type="project" value="InterPro"/>
</dbReference>
<accession>A0A5B9WF83</accession>
<feature type="chain" id="PRO_5022771117" evidence="9">
    <location>
        <begin position="27"/>
        <end position="507"/>
    </location>
</feature>
<feature type="compositionally biased region" description="Low complexity" evidence="8">
    <location>
        <begin position="306"/>
        <end position="319"/>
    </location>
</feature>
<evidence type="ECO:0000256" key="2">
    <source>
        <dbReference type="ARBA" id="ARBA00007613"/>
    </source>
</evidence>
<sequence length="507" mass="54135" precursor="true">MSRARRRRAGHVACLAMAAAASIALAIGTPGAVVAGETLQDAWAIALGSNQGLQASQAGAASARQGVAAARAERVPTVTTTNAYTWLNTTPTFKTSLALPGASTPINFSFPFANRDFFFSSTLMNIPLYAGGRIASGIDAAGAQATAARAEETTAAQDLKLDVAQAYLNILRVEKLLLLAQTNVTSLESHQRDVSNLFREGVARRTDLLSSQVSLARARQRVIQATNDRDVARASYNRLLGRPLTDPASLQEMAIRSDAAIDRTSGGRGPEPSGERDGVRRTAAGVEDSAASKLPSALPPAPSAAPPAGDTAAAPGPAQDAEIERLTAIALSSRSELASLAGQAQAYAAQARVAESVRKPQVGLVGGFTYLENDHLTRNDYWSGSFAASWLLCDGGRSSRRAESLRLKEAQSLKQRSEAASRIALSVRSTWLSLQSARSALAVARSATRQADENLRETRDRYREQVVNNTEVLDAETLRLQTYTDYYNAFYAVLLEQFRLRRALCAL</sequence>
<dbReference type="Proteomes" id="UP000324233">
    <property type="component" value="Chromosome"/>
</dbReference>
<evidence type="ECO:0000256" key="5">
    <source>
        <dbReference type="ARBA" id="ARBA00022692"/>
    </source>
</evidence>
<evidence type="ECO:0000256" key="9">
    <source>
        <dbReference type="SAM" id="SignalP"/>
    </source>
</evidence>
<evidence type="ECO:0000256" key="7">
    <source>
        <dbReference type="ARBA" id="ARBA00023237"/>
    </source>
</evidence>
<reference evidence="10 11" key="1">
    <citation type="submission" date="2019-08" db="EMBL/GenBank/DDBJ databases">
        <title>Deep-cultivation of Planctomycetes and their phenomic and genomic characterization uncovers novel biology.</title>
        <authorList>
            <person name="Wiegand S."/>
            <person name="Jogler M."/>
            <person name="Boedeker C."/>
            <person name="Pinto D."/>
            <person name="Vollmers J."/>
            <person name="Rivas-Marin E."/>
            <person name="Kohn T."/>
            <person name="Peeters S.H."/>
            <person name="Heuer A."/>
            <person name="Rast P."/>
            <person name="Oberbeckmann S."/>
            <person name="Bunk B."/>
            <person name="Jeske O."/>
            <person name="Meyerdierks A."/>
            <person name="Storesund J.E."/>
            <person name="Kallscheuer N."/>
            <person name="Luecker S."/>
            <person name="Lage O.M."/>
            <person name="Pohl T."/>
            <person name="Merkel B.J."/>
            <person name="Hornburger P."/>
            <person name="Mueller R.-W."/>
            <person name="Bruemmer F."/>
            <person name="Labrenz M."/>
            <person name="Spormann A.M."/>
            <person name="Op den Camp H."/>
            <person name="Overmann J."/>
            <person name="Amann R."/>
            <person name="Jetten M.S.M."/>
            <person name="Mascher T."/>
            <person name="Medema M.H."/>
            <person name="Devos D.P."/>
            <person name="Kaster A.-K."/>
            <person name="Ovreas L."/>
            <person name="Rohde M."/>
            <person name="Galperin M.Y."/>
            <person name="Jogler C."/>
        </authorList>
    </citation>
    <scope>NUCLEOTIDE SEQUENCE [LARGE SCALE GENOMIC DNA]</scope>
    <source>
        <strain evidence="10 11">OJF2</strain>
    </source>
</reference>
<gene>
    <name evidence="10" type="ORF">OJF2_77450</name>
</gene>
<organism evidence="10 11">
    <name type="scientific">Aquisphaera giovannonii</name>
    <dbReference type="NCBI Taxonomy" id="406548"/>
    <lineage>
        <taxon>Bacteria</taxon>
        <taxon>Pseudomonadati</taxon>
        <taxon>Planctomycetota</taxon>
        <taxon>Planctomycetia</taxon>
        <taxon>Isosphaerales</taxon>
        <taxon>Isosphaeraceae</taxon>
        <taxon>Aquisphaera</taxon>
    </lineage>
</organism>
<keyword evidence="6" id="KW-0472">Membrane</keyword>
<dbReference type="PANTHER" id="PTHR30026:SF20">
    <property type="entry name" value="OUTER MEMBRANE PROTEIN TOLC"/>
    <property type="match status" value="1"/>
</dbReference>
<dbReference type="PANTHER" id="PTHR30026">
    <property type="entry name" value="OUTER MEMBRANE PROTEIN TOLC"/>
    <property type="match status" value="1"/>
</dbReference>
<keyword evidence="9" id="KW-0732">Signal</keyword>
<dbReference type="Gene3D" id="1.20.1600.10">
    <property type="entry name" value="Outer membrane efflux proteins (OEP)"/>
    <property type="match status" value="1"/>
</dbReference>
<evidence type="ECO:0000256" key="8">
    <source>
        <dbReference type="SAM" id="MobiDB-lite"/>
    </source>
</evidence>
<comment type="similarity">
    <text evidence="2">Belongs to the outer membrane factor (OMF) (TC 1.B.17) family.</text>
</comment>
<dbReference type="KEGG" id="agv:OJF2_77450"/>
<evidence type="ECO:0000256" key="3">
    <source>
        <dbReference type="ARBA" id="ARBA00022448"/>
    </source>
</evidence>
<dbReference type="GO" id="GO:1990281">
    <property type="term" value="C:efflux pump complex"/>
    <property type="evidence" value="ECO:0007669"/>
    <property type="project" value="TreeGrafter"/>
</dbReference>
<keyword evidence="7" id="KW-0998">Cell outer membrane</keyword>
<keyword evidence="5" id="KW-0812">Transmembrane</keyword>
<keyword evidence="4" id="KW-1134">Transmembrane beta strand</keyword>
<proteinExistence type="inferred from homology"/>
<dbReference type="GO" id="GO:0009279">
    <property type="term" value="C:cell outer membrane"/>
    <property type="evidence" value="ECO:0007669"/>
    <property type="project" value="UniProtKB-SubCell"/>
</dbReference>
<evidence type="ECO:0000313" key="11">
    <source>
        <dbReference type="Proteomes" id="UP000324233"/>
    </source>
</evidence>
<keyword evidence="11" id="KW-1185">Reference proteome</keyword>
<dbReference type="SUPFAM" id="SSF56954">
    <property type="entry name" value="Outer membrane efflux proteins (OEP)"/>
    <property type="match status" value="1"/>
</dbReference>
<dbReference type="AlphaFoldDB" id="A0A5B9WF83"/>
<evidence type="ECO:0000313" key="10">
    <source>
        <dbReference type="EMBL" id="QEH39133.1"/>
    </source>
</evidence>
<protein>
    <submittedName>
        <fullName evidence="10">Outer membrane efflux protein</fullName>
    </submittedName>
</protein>
<comment type="subcellular location">
    <subcellularLocation>
        <location evidence="1">Cell outer membrane</location>
    </subcellularLocation>
</comment>
<evidence type="ECO:0000256" key="1">
    <source>
        <dbReference type="ARBA" id="ARBA00004442"/>
    </source>
</evidence>